<comment type="caution">
    <text evidence="1">The sequence shown here is derived from an EMBL/GenBank/DDBJ whole genome shotgun (WGS) entry which is preliminary data.</text>
</comment>
<keyword evidence="2" id="KW-1185">Reference proteome</keyword>
<proteinExistence type="predicted"/>
<protein>
    <submittedName>
        <fullName evidence="1">Uncharacterized protein</fullName>
    </submittedName>
</protein>
<dbReference type="OrthoDB" id="8173223at2759"/>
<organism evidence="1 2">
    <name type="scientific">Allacma fusca</name>
    <dbReference type="NCBI Taxonomy" id="39272"/>
    <lineage>
        <taxon>Eukaryota</taxon>
        <taxon>Metazoa</taxon>
        <taxon>Ecdysozoa</taxon>
        <taxon>Arthropoda</taxon>
        <taxon>Hexapoda</taxon>
        <taxon>Collembola</taxon>
        <taxon>Symphypleona</taxon>
        <taxon>Sminthuridae</taxon>
        <taxon>Allacma</taxon>
    </lineage>
</organism>
<gene>
    <name evidence="1" type="ORF">AFUS01_LOCUS43357</name>
</gene>
<evidence type="ECO:0000313" key="2">
    <source>
        <dbReference type="Proteomes" id="UP000708208"/>
    </source>
</evidence>
<accession>A0A8J2LDP4</accession>
<name>A0A8J2LDP4_9HEXA</name>
<dbReference type="AlphaFoldDB" id="A0A8J2LDP4"/>
<evidence type="ECO:0000313" key="1">
    <source>
        <dbReference type="EMBL" id="CAG7833777.1"/>
    </source>
</evidence>
<dbReference type="EMBL" id="CAJVCH010570017">
    <property type="protein sequence ID" value="CAG7833777.1"/>
    <property type="molecule type" value="Genomic_DNA"/>
</dbReference>
<sequence>MGAKNGMKEFSFYHNPRVSLHLAFPKPFLEELGGRKIQIHHRNLPTDPPEFLETARKGRKSRLLAHPKLELENCSCHLTIRTFVKVGDKKGPGINLRVTGAENYARILRTPLRPINAQPCAPVKSSPVPTELKLGHPVLDMNRNPMMKSTRASLHGREHPHTVHQTGLHSRAHHQLPQVRKRRAENSINQKDMDEEKTTLPEIISTTEGKMYIGAGGDPKTPGICYTLCKDGMGGIACDCDLLPIG</sequence>
<reference evidence="1" key="1">
    <citation type="submission" date="2021-06" db="EMBL/GenBank/DDBJ databases">
        <authorList>
            <person name="Hodson N. C."/>
            <person name="Mongue J. A."/>
            <person name="Jaron S. K."/>
        </authorList>
    </citation>
    <scope>NUCLEOTIDE SEQUENCE</scope>
</reference>
<dbReference type="Proteomes" id="UP000708208">
    <property type="component" value="Unassembled WGS sequence"/>
</dbReference>